<comment type="caution">
    <text evidence="1">The sequence shown here is derived from an EMBL/GenBank/DDBJ whole genome shotgun (WGS) entry which is preliminary data.</text>
</comment>
<proteinExistence type="predicted"/>
<evidence type="ECO:0000313" key="1">
    <source>
        <dbReference type="EMBL" id="MBU5676910.1"/>
    </source>
</evidence>
<dbReference type="RefSeq" id="WP_216417240.1">
    <property type="nucleotide sequence ID" value="NZ_JAHLQK010000004.1"/>
</dbReference>
<evidence type="ECO:0000313" key="2">
    <source>
        <dbReference type="Proteomes" id="UP000779508"/>
    </source>
</evidence>
<reference evidence="1 2" key="1">
    <citation type="submission" date="2021-06" db="EMBL/GenBank/DDBJ databases">
        <authorList>
            <person name="Sun Q."/>
            <person name="Li D."/>
        </authorList>
    </citation>
    <scope>NUCLEOTIDE SEQUENCE [LARGE SCALE GENOMIC DNA]</scope>
    <source>
        <strain evidence="1 2">MSJ-5</strain>
    </source>
</reference>
<keyword evidence="2" id="KW-1185">Reference proteome</keyword>
<name>A0ABS6G338_9FIRM</name>
<dbReference type="Proteomes" id="UP000779508">
    <property type="component" value="Unassembled WGS sequence"/>
</dbReference>
<sequence>MKTNRLTKGKRYVVRRKESRSNDIKFCGILIETYERFYVFENENGFRECFLKVDIETNYYEVRKA</sequence>
<gene>
    <name evidence="1" type="ORF">KQI88_10825</name>
</gene>
<organism evidence="1 2">
    <name type="scientific">Alkaliphilus flagellatus</name>
    <dbReference type="NCBI Taxonomy" id="2841507"/>
    <lineage>
        <taxon>Bacteria</taxon>
        <taxon>Bacillati</taxon>
        <taxon>Bacillota</taxon>
        <taxon>Clostridia</taxon>
        <taxon>Peptostreptococcales</taxon>
        <taxon>Natronincolaceae</taxon>
        <taxon>Alkaliphilus</taxon>
    </lineage>
</organism>
<dbReference type="EMBL" id="JAHLQK010000004">
    <property type="protein sequence ID" value="MBU5676910.1"/>
    <property type="molecule type" value="Genomic_DNA"/>
</dbReference>
<protein>
    <submittedName>
        <fullName evidence="1">Uncharacterized protein</fullName>
    </submittedName>
</protein>
<accession>A0ABS6G338</accession>